<evidence type="ECO:0000256" key="11">
    <source>
        <dbReference type="ARBA" id="ARBA00023008"/>
    </source>
</evidence>
<keyword evidence="14" id="KW-0732">Signal</keyword>
<dbReference type="STRING" id="644223.C4R9D6"/>
<keyword evidence="8" id="KW-0449">Lipoprotein</keyword>
<dbReference type="SUPFAM" id="SSF49329">
    <property type="entry name" value="Cu,Zn superoxide dismutase-like"/>
    <property type="match status" value="1"/>
</dbReference>
<evidence type="ECO:0000256" key="9">
    <source>
        <dbReference type="ARBA" id="ARBA00022862"/>
    </source>
</evidence>
<evidence type="ECO:0000256" key="7">
    <source>
        <dbReference type="ARBA" id="ARBA00022525"/>
    </source>
</evidence>
<feature type="signal peptide" evidence="14">
    <location>
        <begin position="1"/>
        <end position="23"/>
    </location>
</feature>
<proteinExistence type="inferred from homology"/>
<sequence>MIQSIVALFPVLFLAAAETVAVANFPAGGSYAVEGSITFTPTDDGLEVNADFKNLPTSGSPFQFHIHEFPVPENGNCTATGGHFNPSHANALLCVASDWSTCESGDLSGKYGKINGTHFTKHEVDPYISLDHTSDLYIGDGRSIVFHYANSTRFACANLTTVDDETASSAANSTSSIESVQTDGANALTLNGLLAVGAVALVALI</sequence>
<keyword evidence="8" id="KW-0472">Membrane</keyword>
<comment type="cofactor">
    <cofactor evidence="1">
        <name>Cu cation</name>
        <dbReference type="ChEBI" id="CHEBI:23378"/>
    </cofactor>
</comment>
<dbReference type="EC" id="1.15.1.1" evidence="5"/>
<evidence type="ECO:0000256" key="10">
    <source>
        <dbReference type="ARBA" id="ARBA00023002"/>
    </source>
</evidence>
<evidence type="ECO:0000256" key="12">
    <source>
        <dbReference type="ARBA" id="ARBA00023026"/>
    </source>
</evidence>
<dbReference type="GO" id="GO:0004784">
    <property type="term" value="F:superoxide dismutase activity"/>
    <property type="evidence" value="ECO:0007669"/>
    <property type="project" value="UniProtKB-EC"/>
</dbReference>
<keyword evidence="7" id="KW-0964">Secreted</keyword>
<dbReference type="InterPro" id="IPR036423">
    <property type="entry name" value="SOD-like_Cu/Zn_dom_sf"/>
</dbReference>
<dbReference type="InterPro" id="IPR001424">
    <property type="entry name" value="SOD_Cu_Zn_dom"/>
</dbReference>
<dbReference type="FunFam" id="2.60.40.200:FF:000007">
    <property type="entry name" value="Cell surface Cu-only superoxide dismutase 5"/>
    <property type="match status" value="1"/>
</dbReference>
<dbReference type="EMBL" id="FN392323">
    <property type="protein sequence ID" value="CAY67031.1"/>
    <property type="molecule type" value="Genomic_DNA"/>
</dbReference>
<evidence type="ECO:0000259" key="15">
    <source>
        <dbReference type="Pfam" id="PF00080"/>
    </source>
</evidence>
<keyword evidence="9" id="KW-0049">Antioxidant</keyword>
<name>C4R9D6_KOMPG</name>
<dbReference type="InParanoid" id="C4R9D6"/>
<keyword evidence="8" id="KW-0336">GPI-anchor</keyword>
<evidence type="ECO:0000256" key="4">
    <source>
        <dbReference type="ARBA" id="ARBA00010457"/>
    </source>
</evidence>
<gene>
    <name evidence="16" type="ordered locus">PAS_c034_0013</name>
</gene>
<evidence type="ECO:0000256" key="3">
    <source>
        <dbReference type="ARBA" id="ARBA00004589"/>
    </source>
</evidence>
<dbReference type="SMR" id="C4R9D6"/>
<dbReference type="AlphaFoldDB" id="C4R9D6"/>
<keyword evidence="12" id="KW-0843">Virulence</keyword>
<organism evidence="16">
    <name type="scientific">Komagataella phaffii (strain GS115 / ATCC 20864)</name>
    <name type="common">Yeast</name>
    <name type="synonym">Pichia pastoris</name>
    <dbReference type="NCBI Taxonomy" id="644223"/>
    <lineage>
        <taxon>Eukaryota</taxon>
        <taxon>Fungi</taxon>
        <taxon>Dikarya</taxon>
        <taxon>Ascomycota</taxon>
        <taxon>Saccharomycotina</taxon>
        <taxon>Pichiomycetes</taxon>
        <taxon>Pichiales</taxon>
        <taxon>Pichiaceae</taxon>
        <taxon>Komagataella</taxon>
    </lineage>
</organism>
<evidence type="ECO:0000256" key="6">
    <source>
        <dbReference type="ARBA" id="ARBA00022512"/>
    </source>
</evidence>
<reference evidence="16" key="1">
    <citation type="journal article" date="2009" name="Nat. Biotechnol.">
        <title>Genome sequence of the recombinant protein production host Pichia pastoris.</title>
        <authorList>
            <person name="De Schutter K."/>
            <person name="Lin Y.C."/>
            <person name="Tiels P."/>
            <person name="Van Hecke A."/>
            <person name="Glinka S."/>
            <person name="Weber-Lehmann J."/>
            <person name="Rouze P."/>
            <person name="Van de Peer Y."/>
            <person name="Callewaert N."/>
        </authorList>
    </citation>
    <scope>NUCLEOTIDE SEQUENCE [LARGE SCALE GENOMIC DNA]</scope>
    <source>
        <strain evidence="16">GS115</strain>
    </source>
</reference>
<evidence type="ECO:0000256" key="5">
    <source>
        <dbReference type="ARBA" id="ARBA00012682"/>
    </source>
</evidence>
<keyword evidence="8" id="KW-0325">Glycoprotein</keyword>
<comment type="subcellular location">
    <subcellularLocation>
        <location evidence="3">Membrane</location>
        <topology evidence="3">Lipid-anchor</topology>
        <topology evidence="3">GPI-anchor</topology>
    </subcellularLocation>
    <subcellularLocation>
        <location evidence="2">Secreted</location>
        <location evidence="2">Cell wall</location>
    </subcellularLocation>
</comment>
<feature type="chain" id="PRO_5009950942" description="superoxide dismutase" evidence="14">
    <location>
        <begin position="24"/>
        <end position="205"/>
    </location>
</feature>
<evidence type="ECO:0000256" key="14">
    <source>
        <dbReference type="SAM" id="SignalP"/>
    </source>
</evidence>
<evidence type="ECO:0000313" key="16">
    <source>
        <dbReference type="EMBL" id="CAY67031.1"/>
    </source>
</evidence>
<keyword evidence="11" id="KW-0186">Copper</keyword>
<dbReference type="Pfam" id="PF00080">
    <property type="entry name" value="Sod_Cu"/>
    <property type="match status" value="1"/>
</dbReference>
<dbReference type="GO" id="GO:0005576">
    <property type="term" value="C:extracellular region"/>
    <property type="evidence" value="ECO:0007669"/>
    <property type="project" value="UniProtKB-ARBA"/>
</dbReference>
<accession>C4R9D6</accession>
<dbReference type="GO" id="GO:0098552">
    <property type="term" value="C:side of membrane"/>
    <property type="evidence" value="ECO:0007669"/>
    <property type="project" value="UniProtKB-KW"/>
</dbReference>
<evidence type="ECO:0000256" key="8">
    <source>
        <dbReference type="ARBA" id="ARBA00022622"/>
    </source>
</evidence>
<evidence type="ECO:0000256" key="1">
    <source>
        <dbReference type="ARBA" id="ARBA00001935"/>
    </source>
</evidence>
<comment type="similarity">
    <text evidence="4">Belongs to the Cu-Zn superoxide dismutase family.</text>
</comment>
<keyword evidence="10" id="KW-0560">Oxidoreductase</keyword>
<feature type="domain" description="Superoxide dismutase copper/zinc binding" evidence="15">
    <location>
        <begin position="33"/>
        <end position="149"/>
    </location>
</feature>
<dbReference type="InterPro" id="IPR024134">
    <property type="entry name" value="SOD_Cu/Zn_/chaperone"/>
</dbReference>
<dbReference type="Gene3D" id="2.60.40.200">
    <property type="entry name" value="Superoxide dismutase, copper/zinc binding domain"/>
    <property type="match status" value="1"/>
</dbReference>
<comment type="catalytic activity">
    <reaction evidence="13">
        <text>2 superoxide + 2 H(+) = H2O2 + O2</text>
        <dbReference type="Rhea" id="RHEA:20696"/>
        <dbReference type="ChEBI" id="CHEBI:15378"/>
        <dbReference type="ChEBI" id="CHEBI:15379"/>
        <dbReference type="ChEBI" id="CHEBI:16240"/>
        <dbReference type="ChEBI" id="CHEBI:18421"/>
        <dbReference type="EC" id="1.15.1.1"/>
    </reaction>
</comment>
<keyword evidence="6" id="KW-0134">Cell wall</keyword>
<evidence type="ECO:0000256" key="13">
    <source>
        <dbReference type="ARBA" id="ARBA00049204"/>
    </source>
</evidence>
<dbReference type="GO" id="GO:0005507">
    <property type="term" value="F:copper ion binding"/>
    <property type="evidence" value="ECO:0007669"/>
    <property type="project" value="InterPro"/>
</dbReference>
<evidence type="ECO:0000256" key="2">
    <source>
        <dbReference type="ARBA" id="ARBA00004191"/>
    </source>
</evidence>
<dbReference type="PANTHER" id="PTHR10003">
    <property type="entry name" value="SUPEROXIDE DISMUTASE CU-ZN -RELATED"/>
    <property type="match status" value="1"/>
</dbReference>
<protein>
    <recommendedName>
        <fullName evidence="5">superoxide dismutase</fullName>
        <ecNumber evidence="5">1.15.1.1</ecNumber>
    </recommendedName>
</protein>